<accession>J4ICF0</accession>
<dbReference type="EMBL" id="HE797275">
    <property type="protein sequence ID" value="CCM06296.1"/>
    <property type="molecule type" value="Genomic_DNA"/>
</dbReference>
<evidence type="ECO:0000256" key="4">
    <source>
        <dbReference type="ARBA" id="ARBA00023136"/>
    </source>
</evidence>
<feature type="transmembrane region" description="Helical" evidence="6">
    <location>
        <begin position="89"/>
        <end position="116"/>
    </location>
</feature>
<feature type="domain" description="Peptidase M50" evidence="7">
    <location>
        <begin position="155"/>
        <end position="270"/>
    </location>
</feature>
<keyword evidence="2 6" id="KW-0812">Transmembrane</keyword>
<dbReference type="InterPro" id="IPR008915">
    <property type="entry name" value="Peptidase_M50"/>
</dbReference>
<comment type="subcellular location">
    <subcellularLocation>
        <location evidence="1">Endomembrane system</location>
        <topology evidence="1">Multi-pass membrane protein</topology>
    </subcellularLocation>
</comment>
<evidence type="ECO:0000313" key="8">
    <source>
        <dbReference type="EMBL" id="CCM06296.1"/>
    </source>
</evidence>
<evidence type="ECO:0000256" key="1">
    <source>
        <dbReference type="ARBA" id="ARBA00004127"/>
    </source>
</evidence>
<feature type="transmembrane region" description="Helical" evidence="6">
    <location>
        <begin position="444"/>
        <end position="466"/>
    </location>
</feature>
<reference evidence="8 9" key="1">
    <citation type="journal article" date="2012" name="Appl. Environ. Microbiol.">
        <title>Short-read sequencing for genomic analysis of the brown rot fungus Fibroporia radiculosa.</title>
        <authorList>
            <person name="Tang J.D."/>
            <person name="Perkins A.D."/>
            <person name="Sonstegard T.S."/>
            <person name="Schroeder S.G."/>
            <person name="Burgess S.C."/>
            <person name="Diehl S.V."/>
        </authorList>
    </citation>
    <scope>NUCLEOTIDE SEQUENCE [LARGE SCALE GENOMIC DNA]</scope>
    <source>
        <strain evidence="8 9">TFFH 294</strain>
    </source>
</reference>
<keyword evidence="3 6" id="KW-1133">Transmembrane helix</keyword>
<evidence type="ECO:0000256" key="3">
    <source>
        <dbReference type="ARBA" id="ARBA00022989"/>
    </source>
</evidence>
<dbReference type="GO" id="GO:0016020">
    <property type="term" value="C:membrane"/>
    <property type="evidence" value="ECO:0007669"/>
    <property type="project" value="InterPro"/>
</dbReference>
<feature type="transmembrane region" description="Helical" evidence="6">
    <location>
        <begin position="6"/>
        <end position="24"/>
    </location>
</feature>
<feature type="transmembrane region" description="Helical" evidence="6">
    <location>
        <begin position="530"/>
        <end position="548"/>
    </location>
</feature>
<dbReference type="OrthoDB" id="7694678at2759"/>
<keyword evidence="4 6" id="KW-0472">Membrane</keyword>
<dbReference type="Pfam" id="PF02163">
    <property type="entry name" value="Peptidase_M50"/>
    <property type="match status" value="1"/>
</dbReference>
<feature type="transmembrane region" description="Helical" evidence="6">
    <location>
        <begin position="172"/>
        <end position="195"/>
    </location>
</feature>
<dbReference type="PANTHER" id="PTHR13325">
    <property type="entry name" value="PROTEASE M50 MEMBRANE-BOUND TRANSCRIPTION FACTOR SITE 2 PROTEASE"/>
    <property type="match status" value="1"/>
</dbReference>
<keyword evidence="9" id="KW-1185">Reference proteome</keyword>
<dbReference type="HOGENOM" id="CLU_021808_0_0_1"/>
<proteinExistence type="predicted"/>
<dbReference type="PRINTS" id="PR01000">
    <property type="entry name" value="SREBPS2PTASE"/>
</dbReference>
<dbReference type="GO" id="GO:0031293">
    <property type="term" value="P:membrane protein intracellular domain proteolysis"/>
    <property type="evidence" value="ECO:0007669"/>
    <property type="project" value="TreeGrafter"/>
</dbReference>
<protein>
    <recommendedName>
        <fullName evidence="5">Endopeptidase S2P</fullName>
    </recommendedName>
</protein>
<organism evidence="8 9">
    <name type="scientific">Fibroporia radiculosa</name>
    <dbReference type="NCBI Taxonomy" id="599839"/>
    <lineage>
        <taxon>Eukaryota</taxon>
        <taxon>Fungi</taxon>
        <taxon>Dikarya</taxon>
        <taxon>Basidiomycota</taxon>
        <taxon>Agaricomycotina</taxon>
        <taxon>Agaricomycetes</taxon>
        <taxon>Polyporales</taxon>
        <taxon>Fibroporiaceae</taxon>
        <taxon>Fibroporia</taxon>
    </lineage>
</organism>
<dbReference type="PANTHER" id="PTHR13325:SF3">
    <property type="entry name" value="MEMBRANE-BOUND TRANSCRIPTION FACTOR SITE-2 PROTEASE"/>
    <property type="match status" value="1"/>
</dbReference>
<name>J4ICF0_9APHY</name>
<dbReference type="GeneID" id="24101196"/>
<feature type="transmembrane region" description="Helical" evidence="6">
    <location>
        <begin position="136"/>
        <end position="160"/>
    </location>
</feature>
<dbReference type="Proteomes" id="UP000006352">
    <property type="component" value="Unassembled WGS sequence"/>
</dbReference>
<evidence type="ECO:0000256" key="5">
    <source>
        <dbReference type="ARBA" id="ARBA00032658"/>
    </source>
</evidence>
<dbReference type="STRING" id="599839.J4ICF0"/>
<evidence type="ECO:0000256" key="2">
    <source>
        <dbReference type="ARBA" id="ARBA00022692"/>
    </source>
</evidence>
<dbReference type="GO" id="GO:0004222">
    <property type="term" value="F:metalloendopeptidase activity"/>
    <property type="evidence" value="ECO:0007669"/>
    <property type="project" value="InterPro"/>
</dbReference>
<dbReference type="AlphaFoldDB" id="J4ICF0"/>
<dbReference type="GO" id="GO:1905897">
    <property type="term" value="P:regulation of response to endoplasmic reticulum stress"/>
    <property type="evidence" value="ECO:0007669"/>
    <property type="project" value="TreeGrafter"/>
</dbReference>
<dbReference type="GO" id="GO:0012505">
    <property type="term" value="C:endomembrane system"/>
    <property type="evidence" value="ECO:0007669"/>
    <property type="project" value="UniProtKB-SubCell"/>
</dbReference>
<evidence type="ECO:0000259" key="7">
    <source>
        <dbReference type="Pfam" id="PF02163"/>
    </source>
</evidence>
<dbReference type="RefSeq" id="XP_012185579.1">
    <property type="nucleotide sequence ID" value="XM_012330189.1"/>
</dbReference>
<sequence length="554" mass="59718">MDAWPALALAAFWLAVHVLSRLLAVRPSALPTTHTRTHRRLRGSTQWSLRALHLRVQSTAFNGAHDALTAALARLRVTHVRMHDVLRMFYNVGSVVAIAGMAGALVLMAWTAAQLVGGAEGGQTLSRRDGVRRSAVPVHAIIPGLTVPLAHVPVLLLALLTAQVVHEAGHALVAAIDSVPLLSTGFSLTLVFPSAFVGLSAPATAALPPPARMRLASAGAFHNLVLCAVLAAAAALRTGHALWPLLGYTDVSTWGRVVVGVDQDSPLAAFLPLGAIVTKIDDTLLLAADTETDLWTALLAADPMLQEDDAPMGWCIERSWFVDQPTSCCDARLGASSALLPLACFASYNVPLAMDERCLDPLPYLDDSTAPAPARRCMSAVDCGVHHVCAAVRPDQQLTRLAVHVPTRADSVVVWNGPKHEILRDVDVGAWGARYRLLPVRLPVWVGTFFGYVETLSMSLFFLNLVPLRFLDGAPFLDALADAVLSERSVVGDNDLALEALEGGEGRVRERNWRVTDEAHGRWKLRLQRVLELVFAMLIVSCIVLALVRTSWRT</sequence>
<dbReference type="InterPro" id="IPR001193">
    <property type="entry name" value="MBTPS2"/>
</dbReference>
<gene>
    <name evidence="8" type="ORF">FIBRA_08547</name>
</gene>
<evidence type="ECO:0000313" key="9">
    <source>
        <dbReference type="Proteomes" id="UP000006352"/>
    </source>
</evidence>
<dbReference type="GO" id="GO:0005737">
    <property type="term" value="C:cytoplasm"/>
    <property type="evidence" value="ECO:0007669"/>
    <property type="project" value="TreeGrafter"/>
</dbReference>
<evidence type="ECO:0000256" key="6">
    <source>
        <dbReference type="SAM" id="Phobius"/>
    </source>
</evidence>
<dbReference type="InParanoid" id="J4ICF0"/>